<dbReference type="OrthoDB" id="591557at2759"/>
<dbReference type="InterPro" id="IPR011043">
    <property type="entry name" value="Gal_Oxase/kelch_b-propeller"/>
</dbReference>
<dbReference type="InterPro" id="IPR017451">
    <property type="entry name" value="F-box-assoc_interact_dom"/>
</dbReference>
<dbReference type="AlphaFoldDB" id="G7KNC3"/>
<dbReference type="Proteomes" id="UP000002051">
    <property type="component" value="Chromosome 6"/>
</dbReference>
<name>G7KNC3_MEDTR</name>
<dbReference type="Pfam" id="PF00646">
    <property type="entry name" value="F-box"/>
    <property type="match status" value="1"/>
</dbReference>
<dbReference type="InterPro" id="IPR013187">
    <property type="entry name" value="F-box-assoc_dom_typ3"/>
</dbReference>
<dbReference type="STRING" id="3880.G7KNC3"/>
<dbReference type="SMART" id="SM00256">
    <property type="entry name" value="FBOX"/>
    <property type="match status" value="1"/>
</dbReference>
<dbReference type="InterPro" id="IPR036047">
    <property type="entry name" value="F-box-like_dom_sf"/>
</dbReference>
<dbReference type="KEGG" id="mtr:11438825"/>
<protein>
    <submittedName>
        <fullName evidence="2">Galactose oxidase</fullName>
    </submittedName>
</protein>
<reference evidence="2 4" key="2">
    <citation type="journal article" date="2014" name="BMC Genomics">
        <title>An improved genome release (version Mt4.0) for the model legume Medicago truncatula.</title>
        <authorList>
            <person name="Tang H."/>
            <person name="Krishnakumar V."/>
            <person name="Bidwell S."/>
            <person name="Rosen B."/>
            <person name="Chan A."/>
            <person name="Zhou S."/>
            <person name="Gentzbittel L."/>
            <person name="Childs K.L."/>
            <person name="Yandell M."/>
            <person name="Gundlach H."/>
            <person name="Mayer K.F."/>
            <person name="Schwartz D.C."/>
            <person name="Town C.D."/>
        </authorList>
    </citation>
    <scope>GENOME REANNOTATION</scope>
    <source>
        <strain evidence="3 4">cv. Jemalong A17</strain>
    </source>
</reference>
<sequence>MEKNPQYLPQELIILILLRLPVMSLLRFKCVCKLLFSLISQTHFAISHFEITAAHNPRILFMSNPDLETRLIDFETSLSDYYTSTSLNLNFMRPRSDPRRRPLYCNFIETKCSCRGFIFLHHDSNIYLWNPSTRVHKQIPLSPNSSYLGVNYICYLYGFGYDPSTDDYLVVVVSCDTDFHNFSSQLEFFSLRDNRWKEIEGTPFPYMNTSDYSMVGSVFNGAIHWLAFRHDLSMKVIIAFDLIERKLFDMSLPDDMEHEPIYCDLWVFGEFLSVWTMDSDIVEIWVMKEYKVHSSWTKTLTFSIDDIPTRYFSPICCTKSGDIIGTDGTAGLVRYDENGQLLEYSSYCIEDCGSRVAVYTESLLSLPDDNDQD</sequence>
<evidence type="ECO:0000313" key="3">
    <source>
        <dbReference type="EnsemblPlants" id="AES75866"/>
    </source>
</evidence>
<dbReference type="OMA" id="HWLAFRH"/>
<dbReference type="InterPro" id="IPR050796">
    <property type="entry name" value="SCF_F-box_component"/>
</dbReference>
<dbReference type="SUPFAM" id="SSF50965">
    <property type="entry name" value="Galactose oxidase, central domain"/>
    <property type="match status" value="1"/>
</dbReference>
<dbReference type="Pfam" id="PF08268">
    <property type="entry name" value="FBA_3"/>
    <property type="match status" value="1"/>
</dbReference>
<dbReference type="NCBIfam" id="TIGR01640">
    <property type="entry name" value="F_box_assoc_1"/>
    <property type="match status" value="1"/>
</dbReference>
<dbReference type="EnsemblPlants" id="AES75866">
    <property type="protein sequence ID" value="AES75866"/>
    <property type="gene ID" value="MTR_6g060650"/>
</dbReference>
<feature type="domain" description="F-box" evidence="1">
    <location>
        <begin position="8"/>
        <end position="48"/>
    </location>
</feature>
<dbReference type="PaxDb" id="3880-AES75866"/>
<dbReference type="PANTHER" id="PTHR31672">
    <property type="entry name" value="BNACNNG10540D PROTEIN"/>
    <property type="match status" value="1"/>
</dbReference>
<dbReference type="EMBL" id="CM001222">
    <property type="protein sequence ID" value="AES75866.1"/>
    <property type="molecule type" value="Genomic_DNA"/>
</dbReference>
<evidence type="ECO:0000313" key="2">
    <source>
        <dbReference type="EMBL" id="AES75866.1"/>
    </source>
</evidence>
<accession>G7KNC3</accession>
<keyword evidence="4" id="KW-1185">Reference proteome</keyword>
<organism evidence="2 4">
    <name type="scientific">Medicago truncatula</name>
    <name type="common">Barrel medic</name>
    <name type="synonym">Medicago tribuloides</name>
    <dbReference type="NCBI Taxonomy" id="3880"/>
    <lineage>
        <taxon>Eukaryota</taxon>
        <taxon>Viridiplantae</taxon>
        <taxon>Streptophyta</taxon>
        <taxon>Embryophyta</taxon>
        <taxon>Tracheophyta</taxon>
        <taxon>Spermatophyta</taxon>
        <taxon>Magnoliopsida</taxon>
        <taxon>eudicotyledons</taxon>
        <taxon>Gunneridae</taxon>
        <taxon>Pentapetalae</taxon>
        <taxon>rosids</taxon>
        <taxon>fabids</taxon>
        <taxon>Fabales</taxon>
        <taxon>Fabaceae</taxon>
        <taxon>Papilionoideae</taxon>
        <taxon>50 kb inversion clade</taxon>
        <taxon>NPAAA clade</taxon>
        <taxon>Hologalegina</taxon>
        <taxon>IRL clade</taxon>
        <taxon>Trifolieae</taxon>
        <taxon>Medicago</taxon>
    </lineage>
</organism>
<gene>
    <name evidence="3" type="primary">11438825</name>
    <name evidence="2" type="ordered locus">MTR_6g060650</name>
</gene>
<dbReference type="InterPro" id="IPR001810">
    <property type="entry name" value="F-box_dom"/>
</dbReference>
<reference evidence="3" key="3">
    <citation type="submission" date="2015-04" db="UniProtKB">
        <authorList>
            <consortium name="EnsemblPlants"/>
        </authorList>
    </citation>
    <scope>IDENTIFICATION</scope>
    <source>
        <strain evidence="3">cv. Jemalong A17</strain>
    </source>
</reference>
<evidence type="ECO:0000313" key="4">
    <source>
        <dbReference type="Proteomes" id="UP000002051"/>
    </source>
</evidence>
<dbReference type="PANTHER" id="PTHR31672:SF13">
    <property type="entry name" value="F-BOX PROTEIN CPR30-LIKE"/>
    <property type="match status" value="1"/>
</dbReference>
<reference evidence="2 4" key="1">
    <citation type="journal article" date="2011" name="Nature">
        <title>The Medicago genome provides insight into the evolution of rhizobial symbioses.</title>
        <authorList>
            <person name="Young N.D."/>
            <person name="Debelle F."/>
            <person name="Oldroyd G.E."/>
            <person name="Geurts R."/>
            <person name="Cannon S.B."/>
            <person name="Udvardi M.K."/>
            <person name="Benedito V.A."/>
            <person name="Mayer K.F."/>
            <person name="Gouzy J."/>
            <person name="Schoof H."/>
            <person name="Van de Peer Y."/>
            <person name="Proost S."/>
            <person name="Cook D.R."/>
            <person name="Meyers B.C."/>
            <person name="Spannagl M."/>
            <person name="Cheung F."/>
            <person name="De Mita S."/>
            <person name="Krishnakumar V."/>
            <person name="Gundlach H."/>
            <person name="Zhou S."/>
            <person name="Mudge J."/>
            <person name="Bharti A.K."/>
            <person name="Murray J.D."/>
            <person name="Naoumkina M.A."/>
            <person name="Rosen B."/>
            <person name="Silverstein K.A."/>
            <person name="Tang H."/>
            <person name="Rombauts S."/>
            <person name="Zhao P.X."/>
            <person name="Zhou P."/>
            <person name="Barbe V."/>
            <person name="Bardou P."/>
            <person name="Bechner M."/>
            <person name="Bellec A."/>
            <person name="Berger A."/>
            <person name="Berges H."/>
            <person name="Bidwell S."/>
            <person name="Bisseling T."/>
            <person name="Choisne N."/>
            <person name="Couloux A."/>
            <person name="Denny R."/>
            <person name="Deshpande S."/>
            <person name="Dai X."/>
            <person name="Doyle J.J."/>
            <person name="Dudez A.M."/>
            <person name="Farmer A.D."/>
            <person name="Fouteau S."/>
            <person name="Franken C."/>
            <person name="Gibelin C."/>
            <person name="Gish J."/>
            <person name="Goldstein S."/>
            <person name="Gonzalez A.J."/>
            <person name="Green P.J."/>
            <person name="Hallab A."/>
            <person name="Hartog M."/>
            <person name="Hua A."/>
            <person name="Humphray S.J."/>
            <person name="Jeong D.H."/>
            <person name="Jing Y."/>
            <person name="Jocker A."/>
            <person name="Kenton S.M."/>
            <person name="Kim D.J."/>
            <person name="Klee K."/>
            <person name="Lai H."/>
            <person name="Lang C."/>
            <person name="Lin S."/>
            <person name="Macmil S.L."/>
            <person name="Magdelenat G."/>
            <person name="Matthews L."/>
            <person name="McCorrison J."/>
            <person name="Monaghan E.L."/>
            <person name="Mun J.H."/>
            <person name="Najar F.Z."/>
            <person name="Nicholson C."/>
            <person name="Noirot C."/>
            <person name="O'Bleness M."/>
            <person name="Paule C.R."/>
            <person name="Poulain J."/>
            <person name="Prion F."/>
            <person name="Qin B."/>
            <person name="Qu C."/>
            <person name="Retzel E.F."/>
            <person name="Riddle C."/>
            <person name="Sallet E."/>
            <person name="Samain S."/>
            <person name="Samson N."/>
            <person name="Sanders I."/>
            <person name="Saurat O."/>
            <person name="Scarpelli C."/>
            <person name="Schiex T."/>
            <person name="Segurens B."/>
            <person name="Severin A.J."/>
            <person name="Sherrier D.J."/>
            <person name="Shi R."/>
            <person name="Sims S."/>
            <person name="Singer S.R."/>
            <person name="Sinharoy S."/>
            <person name="Sterck L."/>
            <person name="Viollet A."/>
            <person name="Wang B.B."/>
            <person name="Wang K."/>
            <person name="Wang M."/>
            <person name="Wang X."/>
            <person name="Warfsmann J."/>
            <person name="Weissenbach J."/>
            <person name="White D.D."/>
            <person name="White J.D."/>
            <person name="Wiley G.B."/>
            <person name="Wincker P."/>
            <person name="Xing Y."/>
            <person name="Yang L."/>
            <person name="Yao Z."/>
            <person name="Ying F."/>
            <person name="Zhai J."/>
            <person name="Zhou L."/>
            <person name="Zuber A."/>
            <person name="Denarie J."/>
            <person name="Dixon R.A."/>
            <person name="May G.D."/>
            <person name="Schwartz D.C."/>
            <person name="Rogers J."/>
            <person name="Quetier F."/>
            <person name="Town C.D."/>
            <person name="Roe B.A."/>
        </authorList>
    </citation>
    <scope>NUCLEOTIDE SEQUENCE [LARGE SCALE GENOMIC DNA]</scope>
    <source>
        <strain evidence="2">A17</strain>
        <strain evidence="3 4">cv. Jemalong A17</strain>
    </source>
</reference>
<dbReference type="SUPFAM" id="SSF81383">
    <property type="entry name" value="F-box domain"/>
    <property type="match status" value="1"/>
</dbReference>
<evidence type="ECO:0000259" key="1">
    <source>
        <dbReference type="SMART" id="SM00256"/>
    </source>
</evidence>
<proteinExistence type="predicted"/>
<dbReference type="HOGENOM" id="CLU_027176_3_0_1"/>